<evidence type="ECO:0000313" key="3">
    <source>
        <dbReference type="Proteomes" id="UP000297703"/>
    </source>
</evidence>
<dbReference type="AlphaFoldDB" id="A0A4D9ES48"/>
<feature type="compositionally biased region" description="Polar residues" evidence="1">
    <location>
        <begin position="117"/>
        <end position="127"/>
    </location>
</feature>
<dbReference type="Proteomes" id="UP000297703">
    <property type="component" value="Unassembled WGS sequence"/>
</dbReference>
<evidence type="ECO:0000313" key="2">
    <source>
        <dbReference type="EMBL" id="TFK13236.1"/>
    </source>
</evidence>
<protein>
    <submittedName>
        <fullName evidence="2">Hepatoma-derived growth factor-related protein 3-like</fullName>
    </submittedName>
</protein>
<evidence type="ECO:0000256" key="1">
    <source>
        <dbReference type="SAM" id="MobiDB-lite"/>
    </source>
</evidence>
<feature type="region of interest" description="Disordered" evidence="1">
    <location>
        <begin position="96"/>
        <end position="127"/>
    </location>
</feature>
<gene>
    <name evidence="2" type="ORF">DR999_PMT03180</name>
</gene>
<feature type="region of interest" description="Disordered" evidence="1">
    <location>
        <begin position="64"/>
        <end position="83"/>
    </location>
</feature>
<reference evidence="2 3" key="1">
    <citation type="submission" date="2019-04" db="EMBL/GenBank/DDBJ databases">
        <title>Draft genome of the big-headed turtle Platysternon megacephalum.</title>
        <authorList>
            <person name="Gong S."/>
        </authorList>
    </citation>
    <scope>NUCLEOTIDE SEQUENCE [LARGE SCALE GENOMIC DNA]</scope>
    <source>
        <strain evidence="2">DO16091913</strain>
        <tissue evidence="2">Muscle</tissue>
    </source>
</reference>
<accession>A0A4D9ES48</accession>
<keyword evidence="3" id="KW-1185">Reference proteome</keyword>
<dbReference type="EMBL" id="QXTE01000016">
    <property type="protein sequence ID" value="TFK13236.1"/>
    <property type="molecule type" value="Genomic_DNA"/>
</dbReference>
<organism evidence="2 3">
    <name type="scientific">Platysternon megacephalum</name>
    <name type="common">big-headed turtle</name>
    <dbReference type="NCBI Taxonomy" id="55544"/>
    <lineage>
        <taxon>Eukaryota</taxon>
        <taxon>Metazoa</taxon>
        <taxon>Chordata</taxon>
        <taxon>Craniata</taxon>
        <taxon>Vertebrata</taxon>
        <taxon>Euteleostomi</taxon>
        <taxon>Archelosauria</taxon>
        <taxon>Testudinata</taxon>
        <taxon>Testudines</taxon>
        <taxon>Cryptodira</taxon>
        <taxon>Durocryptodira</taxon>
        <taxon>Testudinoidea</taxon>
        <taxon>Platysternidae</taxon>
        <taxon>Platysternon</taxon>
    </lineage>
</organism>
<name>A0A4D9ES48_9SAUR</name>
<comment type="caution">
    <text evidence="2">The sequence shown here is derived from an EMBL/GenBank/DDBJ whole genome shotgun (WGS) entry which is preliminary data.</text>
</comment>
<proteinExistence type="predicted"/>
<sequence length="127" mass="13126">MGKLSCGWEGGGLCVPQPGWIRGRLLVELLCEFCSGRIKLCPGGRAPADSGVVLVLPGLGDKPDTLWGGRGSQPHSPPRSVDRLLGFDVSPSAAVGSEDGTLHSAVRTLPPTRSPGLCSSLTHGTRS</sequence>
<reference evidence="2 3" key="2">
    <citation type="submission" date="2019-04" db="EMBL/GenBank/DDBJ databases">
        <title>The genome sequence of big-headed turtle.</title>
        <authorList>
            <person name="Gong S."/>
        </authorList>
    </citation>
    <scope>NUCLEOTIDE SEQUENCE [LARGE SCALE GENOMIC DNA]</scope>
    <source>
        <strain evidence="2">DO16091913</strain>
        <tissue evidence="2">Muscle</tissue>
    </source>
</reference>